<dbReference type="Pfam" id="PF01526">
    <property type="entry name" value="DDE_Tnp_Tn3"/>
    <property type="match status" value="1"/>
</dbReference>
<dbReference type="AlphaFoldDB" id="A0A0E1WW94"/>
<evidence type="ECO:0000259" key="1">
    <source>
        <dbReference type="Pfam" id="PF01526"/>
    </source>
</evidence>
<evidence type="ECO:0000313" key="2">
    <source>
        <dbReference type="EMBL" id="EEZ29028.1"/>
    </source>
</evidence>
<proteinExistence type="predicted"/>
<dbReference type="HOGENOM" id="CLU_2178829_0_0_5"/>
<dbReference type="InterPro" id="IPR002513">
    <property type="entry name" value="Tn3_Tnp_DDE_dom"/>
</dbReference>
<dbReference type="EMBL" id="EQ999534">
    <property type="protein sequence ID" value="EEZ29028.1"/>
    <property type="molecule type" value="Genomic_DNA"/>
</dbReference>
<feature type="domain" description="Tn3 transposase DDE" evidence="1">
    <location>
        <begin position="32"/>
        <end position="90"/>
    </location>
</feature>
<sequence length="111" mass="12402">MIVTPHISNVPAAVESLNAEITNMYPLIEVPDLLREVHEWTRFADQFTHVRTGDMPQNISAMLADGTNLGPKRMAGASKGISAHQIGWMRSFPDVQVANIWMRCSACLRRL</sequence>
<protein>
    <recommendedName>
        <fullName evidence="1">Tn3 transposase DDE domain-containing protein</fullName>
    </recommendedName>
</protein>
<reference evidence="2" key="1">
    <citation type="submission" date="2009-01" db="EMBL/GenBank/DDBJ databases">
        <title>The Genome Sequence of Brucella pinnipedialis M292/94/1.</title>
        <authorList>
            <consortium name="The Broad Institute Genome Sequencing Platform"/>
            <person name="Ward D."/>
            <person name="Young S.K."/>
            <person name="Kodira C.D."/>
            <person name="Zeng Q."/>
            <person name="Koehrsen M."/>
            <person name="Alvarado L."/>
            <person name="Berlin A."/>
            <person name="Borenstein D."/>
            <person name="Chen Z."/>
            <person name="Engels R."/>
            <person name="Freedman E."/>
            <person name="Gellesch M."/>
            <person name="Goldberg J."/>
            <person name="Griggs A."/>
            <person name="Gujja S."/>
            <person name="Heiman D."/>
            <person name="Hepburn T."/>
            <person name="Howarth C."/>
            <person name="Jen D."/>
            <person name="Larson L."/>
            <person name="Lewis B."/>
            <person name="Mehta T."/>
            <person name="Park D."/>
            <person name="Pearson M."/>
            <person name="Roberts A."/>
            <person name="Saif S."/>
            <person name="Shea T."/>
            <person name="Shenoy N."/>
            <person name="Sisk P."/>
            <person name="Stolte C."/>
            <person name="Sykes S."/>
            <person name="Walk T."/>
            <person name="White J."/>
            <person name="Yandava C."/>
            <person name="Whatmore A.M."/>
            <person name="Perrett L.L."/>
            <person name="O'Callaghan D."/>
            <person name="Nusbaum C."/>
            <person name="Galagan J."/>
            <person name="Birren B."/>
        </authorList>
    </citation>
    <scope>NUCLEOTIDE SEQUENCE [LARGE SCALE GENOMIC DNA]</scope>
    <source>
        <strain evidence="2">M292/94/1</strain>
    </source>
</reference>
<dbReference type="GO" id="GO:0006313">
    <property type="term" value="P:DNA transposition"/>
    <property type="evidence" value="ECO:0007669"/>
    <property type="project" value="InterPro"/>
</dbReference>
<gene>
    <name evidence="2" type="ORF">BALG_02381</name>
</gene>
<accession>A0A0E1WW94</accession>
<organism evidence="2">
    <name type="scientific">Brucella pinnipedialis M292/94/1</name>
    <dbReference type="NCBI Taxonomy" id="520462"/>
    <lineage>
        <taxon>Bacteria</taxon>
        <taxon>Pseudomonadati</taxon>
        <taxon>Pseudomonadota</taxon>
        <taxon>Alphaproteobacteria</taxon>
        <taxon>Hyphomicrobiales</taxon>
        <taxon>Brucellaceae</taxon>
        <taxon>Brucella/Ochrobactrum group</taxon>
        <taxon>Brucella</taxon>
    </lineage>
</organism>
<dbReference type="GO" id="GO:0004803">
    <property type="term" value="F:transposase activity"/>
    <property type="evidence" value="ECO:0007669"/>
    <property type="project" value="InterPro"/>
</dbReference>
<name>A0A0E1WW94_9HYPH</name>
<dbReference type="Proteomes" id="UP000004659">
    <property type="component" value="Unassembled WGS sequence"/>
</dbReference>